<protein>
    <submittedName>
        <fullName evidence="1">Uncharacterized protein</fullName>
    </submittedName>
</protein>
<dbReference type="EMBL" id="CP040818">
    <property type="protein sequence ID" value="QDL92639.1"/>
    <property type="molecule type" value="Genomic_DNA"/>
</dbReference>
<gene>
    <name evidence="1" type="ORF">FDP22_13085</name>
</gene>
<evidence type="ECO:0000313" key="2">
    <source>
        <dbReference type="Proteomes" id="UP000305888"/>
    </source>
</evidence>
<keyword evidence="2" id="KW-1185">Reference proteome</keyword>
<dbReference type="KEGG" id="ppru:FDP22_13085"/>
<dbReference type="Proteomes" id="UP000305888">
    <property type="component" value="Chromosome"/>
</dbReference>
<dbReference type="OrthoDB" id="7769526at2"/>
<evidence type="ECO:0000313" key="1">
    <source>
        <dbReference type="EMBL" id="QDL92639.1"/>
    </source>
</evidence>
<name>A0A5B8G0K2_9RHOB</name>
<proteinExistence type="predicted"/>
<sequence>MKKIVVAGGGNSLPRDGYVARLADMAKLPVHNLSTDATTSLTALFRLQVDPEVEPGDIVLWEYALHEINHVARGQDADALLHEVEQLIRYCIRQRLMMMALVLEPLGVGLSLTEDPYTQRLQALFDSYGVVHVSLKRAYKEKFEHKRLPKKFFSGPDTLDISNIHLMSFAANLCARMVGLADVPRQPRSELRLTGETHFAFVNDFATGTLADDMIRLPVGQLPLDLEVTEDGVLDSLIYVATPDGGGVKVTIGAREIPLALQHRNLNFPRPMLRLLRLETVFGEPCTVSRGDRITIAWETTPGSFRFPSGEMHWMPEAVVAGRTGRIAALGFSRRDEPLALAPLRRLAPQKDPAQMAGNPVRKIAGVIGRALRTRQA</sequence>
<accession>A0A5B8G0K2</accession>
<reference evidence="1 2" key="1">
    <citation type="submission" date="2019-06" db="EMBL/GenBank/DDBJ databases">
        <title>Genome sequence of Rhodobacteraceae bacterium D4M1.</title>
        <authorList>
            <person name="Cao J."/>
        </authorList>
    </citation>
    <scope>NUCLEOTIDE SEQUENCE [LARGE SCALE GENOMIC DNA]</scope>
    <source>
        <strain evidence="1 2">D4M1</strain>
    </source>
</reference>
<dbReference type="RefSeq" id="WP_138574280.1">
    <property type="nucleotide sequence ID" value="NZ_CP040818.1"/>
</dbReference>
<organism evidence="1 2">
    <name type="scientific">Paroceanicella profunda</name>
    <dbReference type="NCBI Taxonomy" id="2579971"/>
    <lineage>
        <taxon>Bacteria</taxon>
        <taxon>Pseudomonadati</taxon>
        <taxon>Pseudomonadota</taxon>
        <taxon>Alphaproteobacteria</taxon>
        <taxon>Rhodobacterales</taxon>
        <taxon>Paracoccaceae</taxon>
        <taxon>Paroceanicella</taxon>
    </lineage>
</organism>
<dbReference type="AlphaFoldDB" id="A0A5B8G0K2"/>
<dbReference type="SUPFAM" id="SSF52266">
    <property type="entry name" value="SGNH hydrolase"/>
    <property type="match status" value="1"/>
</dbReference>